<dbReference type="AlphaFoldDB" id="A0A453J5K3"/>
<proteinExistence type="predicted"/>
<feature type="region of interest" description="Disordered" evidence="1">
    <location>
        <begin position="1"/>
        <end position="37"/>
    </location>
</feature>
<dbReference type="Proteomes" id="UP000015105">
    <property type="component" value="Chromosome 4D"/>
</dbReference>
<keyword evidence="3" id="KW-1185">Reference proteome</keyword>
<reference evidence="3" key="1">
    <citation type="journal article" date="2014" name="Science">
        <title>Ancient hybridizations among the ancestral genomes of bread wheat.</title>
        <authorList>
            <consortium name="International Wheat Genome Sequencing Consortium,"/>
            <person name="Marcussen T."/>
            <person name="Sandve S.R."/>
            <person name="Heier L."/>
            <person name="Spannagl M."/>
            <person name="Pfeifer M."/>
            <person name="Jakobsen K.S."/>
            <person name="Wulff B.B."/>
            <person name="Steuernagel B."/>
            <person name="Mayer K.F."/>
            <person name="Olsen O.A."/>
        </authorList>
    </citation>
    <scope>NUCLEOTIDE SEQUENCE [LARGE SCALE GENOMIC DNA]</scope>
    <source>
        <strain evidence="3">cv. AL8/78</strain>
    </source>
</reference>
<reference evidence="2" key="4">
    <citation type="submission" date="2019-03" db="UniProtKB">
        <authorList>
            <consortium name="EnsemblPlants"/>
        </authorList>
    </citation>
    <scope>IDENTIFICATION</scope>
</reference>
<reference evidence="2" key="3">
    <citation type="journal article" date="2017" name="Nature">
        <title>Genome sequence of the progenitor of the wheat D genome Aegilops tauschii.</title>
        <authorList>
            <person name="Luo M.C."/>
            <person name="Gu Y.Q."/>
            <person name="Puiu D."/>
            <person name="Wang H."/>
            <person name="Twardziok S.O."/>
            <person name="Deal K.R."/>
            <person name="Huo N."/>
            <person name="Zhu T."/>
            <person name="Wang L."/>
            <person name="Wang Y."/>
            <person name="McGuire P.E."/>
            <person name="Liu S."/>
            <person name="Long H."/>
            <person name="Ramasamy R.K."/>
            <person name="Rodriguez J.C."/>
            <person name="Van S.L."/>
            <person name="Yuan L."/>
            <person name="Wang Z."/>
            <person name="Xia Z."/>
            <person name="Xiao L."/>
            <person name="Anderson O.D."/>
            <person name="Ouyang S."/>
            <person name="Liang Y."/>
            <person name="Zimin A.V."/>
            <person name="Pertea G."/>
            <person name="Qi P."/>
            <person name="Bennetzen J.L."/>
            <person name="Dai X."/>
            <person name="Dawson M.W."/>
            <person name="Muller H.G."/>
            <person name="Kugler K."/>
            <person name="Rivarola-Duarte L."/>
            <person name="Spannagl M."/>
            <person name="Mayer K.F.X."/>
            <person name="Lu F.H."/>
            <person name="Bevan M.W."/>
            <person name="Leroy P."/>
            <person name="Li P."/>
            <person name="You F.M."/>
            <person name="Sun Q."/>
            <person name="Liu Z."/>
            <person name="Lyons E."/>
            <person name="Wicker T."/>
            <person name="Salzberg S.L."/>
            <person name="Devos K.M."/>
            <person name="Dvorak J."/>
        </authorList>
    </citation>
    <scope>NUCLEOTIDE SEQUENCE [LARGE SCALE GENOMIC DNA]</scope>
    <source>
        <strain evidence="2">cv. AL8/78</strain>
    </source>
</reference>
<accession>A0A453J5K3</accession>
<evidence type="ECO:0000313" key="2">
    <source>
        <dbReference type="EnsemblPlants" id="AET4Gv20805300.17"/>
    </source>
</evidence>
<evidence type="ECO:0000256" key="1">
    <source>
        <dbReference type="SAM" id="MobiDB-lite"/>
    </source>
</evidence>
<reference evidence="3" key="2">
    <citation type="journal article" date="2017" name="Nat. Plants">
        <title>The Aegilops tauschii genome reveals multiple impacts of transposons.</title>
        <authorList>
            <person name="Zhao G."/>
            <person name="Zou C."/>
            <person name="Li K."/>
            <person name="Wang K."/>
            <person name="Li T."/>
            <person name="Gao L."/>
            <person name="Zhang X."/>
            <person name="Wang H."/>
            <person name="Yang Z."/>
            <person name="Liu X."/>
            <person name="Jiang W."/>
            <person name="Mao L."/>
            <person name="Kong X."/>
            <person name="Jiao Y."/>
            <person name="Jia J."/>
        </authorList>
    </citation>
    <scope>NUCLEOTIDE SEQUENCE [LARGE SCALE GENOMIC DNA]</scope>
    <source>
        <strain evidence="3">cv. AL8/78</strain>
    </source>
</reference>
<sequence>AGSPPWLPSERAGDGRAGEGFMPWVDDEIRRSGCGST</sequence>
<protein>
    <submittedName>
        <fullName evidence="2">Uncharacterized protein</fullName>
    </submittedName>
</protein>
<name>A0A453J5K3_AEGTS</name>
<reference evidence="2" key="5">
    <citation type="journal article" date="2021" name="G3 (Bethesda)">
        <title>Aegilops tauschii genome assembly Aet v5.0 features greater sequence contiguity and improved annotation.</title>
        <authorList>
            <person name="Wang L."/>
            <person name="Zhu T."/>
            <person name="Rodriguez J.C."/>
            <person name="Deal K.R."/>
            <person name="Dubcovsky J."/>
            <person name="McGuire P.E."/>
            <person name="Lux T."/>
            <person name="Spannagl M."/>
            <person name="Mayer K.F.X."/>
            <person name="Baldrich P."/>
            <person name="Meyers B.C."/>
            <person name="Huo N."/>
            <person name="Gu Y.Q."/>
            <person name="Zhou H."/>
            <person name="Devos K.M."/>
            <person name="Bennetzen J.L."/>
            <person name="Unver T."/>
            <person name="Budak H."/>
            <person name="Gulick P.J."/>
            <person name="Galiba G."/>
            <person name="Kalapos B."/>
            <person name="Nelson D.R."/>
            <person name="Li P."/>
            <person name="You F.M."/>
            <person name="Luo M.C."/>
            <person name="Dvorak J."/>
        </authorList>
    </citation>
    <scope>NUCLEOTIDE SEQUENCE [LARGE SCALE GENOMIC DNA]</scope>
    <source>
        <strain evidence="2">cv. AL8/78</strain>
    </source>
</reference>
<dbReference type="EnsemblPlants" id="AET4Gv20805300.17">
    <property type="protein sequence ID" value="AET4Gv20805300.17"/>
    <property type="gene ID" value="AET4Gv20805300"/>
</dbReference>
<organism evidence="2 3">
    <name type="scientific">Aegilops tauschii subsp. strangulata</name>
    <name type="common">Goatgrass</name>
    <dbReference type="NCBI Taxonomy" id="200361"/>
    <lineage>
        <taxon>Eukaryota</taxon>
        <taxon>Viridiplantae</taxon>
        <taxon>Streptophyta</taxon>
        <taxon>Embryophyta</taxon>
        <taxon>Tracheophyta</taxon>
        <taxon>Spermatophyta</taxon>
        <taxon>Magnoliopsida</taxon>
        <taxon>Liliopsida</taxon>
        <taxon>Poales</taxon>
        <taxon>Poaceae</taxon>
        <taxon>BOP clade</taxon>
        <taxon>Pooideae</taxon>
        <taxon>Triticodae</taxon>
        <taxon>Triticeae</taxon>
        <taxon>Triticinae</taxon>
        <taxon>Aegilops</taxon>
    </lineage>
</organism>
<evidence type="ECO:0000313" key="3">
    <source>
        <dbReference type="Proteomes" id="UP000015105"/>
    </source>
</evidence>
<dbReference type="Gramene" id="AET4Gv20805300.17">
    <property type="protein sequence ID" value="AET4Gv20805300.17"/>
    <property type="gene ID" value="AET4Gv20805300"/>
</dbReference>